<evidence type="ECO:0000313" key="2">
    <source>
        <dbReference type="EMBL" id="ACV27782.1"/>
    </source>
</evidence>
<feature type="transmembrane region" description="Helical" evidence="1">
    <location>
        <begin position="36"/>
        <end position="52"/>
    </location>
</feature>
<dbReference type="Pfam" id="PF06966">
    <property type="entry name" value="DUF1295"/>
    <property type="match status" value="1"/>
</dbReference>
<gene>
    <name evidence="2" type="ordered locus">Kkor_2373</name>
</gene>
<dbReference type="OrthoDB" id="9779233at2"/>
<dbReference type="PANTHER" id="PTHR32251">
    <property type="entry name" value="3-OXO-5-ALPHA-STEROID 4-DEHYDROGENASE"/>
    <property type="match status" value="1"/>
</dbReference>
<dbReference type="AlphaFoldDB" id="C7R8L7"/>
<proteinExistence type="predicted"/>
<organism evidence="2 3">
    <name type="scientific">Kangiella koreensis (strain DSM 16069 / JCM 12317 / KCTC 12182 / SW-125)</name>
    <dbReference type="NCBI Taxonomy" id="523791"/>
    <lineage>
        <taxon>Bacteria</taxon>
        <taxon>Pseudomonadati</taxon>
        <taxon>Pseudomonadota</taxon>
        <taxon>Gammaproteobacteria</taxon>
        <taxon>Kangiellales</taxon>
        <taxon>Kangiellaceae</taxon>
        <taxon>Kangiella</taxon>
    </lineage>
</organism>
<keyword evidence="1" id="KW-0812">Transmembrane</keyword>
<feature type="transmembrane region" description="Helical" evidence="1">
    <location>
        <begin position="209"/>
        <end position="228"/>
    </location>
</feature>
<dbReference type="InParanoid" id="C7R8L7"/>
<feature type="transmembrane region" description="Helical" evidence="1">
    <location>
        <begin position="139"/>
        <end position="159"/>
    </location>
</feature>
<dbReference type="EMBL" id="CP001707">
    <property type="protein sequence ID" value="ACV27782.1"/>
    <property type="molecule type" value="Genomic_DNA"/>
</dbReference>
<dbReference type="KEGG" id="kko:Kkor_2373"/>
<keyword evidence="1" id="KW-1133">Transmembrane helix</keyword>
<reference evidence="2 3" key="1">
    <citation type="journal article" date="2009" name="Stand. Genomic Sci.">
        <title>Complete genome sequence of Kangiella koreensis type strain (SW-125).</title>
        <authorList>
            <person name="Han C."/>
            <person name="Sikorski J."/>
            <person name="Lapidus A."/>
            <person name="Nolan M."/>
            <person name="Glavina Del Rio T."/>
            <person name="Tice H."/>
            <person name="Cheng J.F."/>
            <person name="Lucas S."/>
            <person name="Chen F."/>
            <person name="Copeland A."/>
            <person name="Ivanova N."/>
            <person name="Mavromatis K."/>
            <person name="Ovchinnikova G."/>
            <person name="Pati A."/>
            <person name="Bruce D."/>
            <person name="Goodwin L."/>
            <person name="Pitluck S."/>
            <person name="Chen A."/>
            <person name="Palaniappan K."/>
            <person name="Land M."/>
            <person name="Hauser L."/>
            <person name="Chang Y.J."/>
            <person name="Jeffries C.D."/>
            <person name="Chain P."/>
            <person name="Saunders E."/>
            <person name="Brettin T."/>
            <person name="Goker M."/>
            <person name="Tindall B.J."/>
            <person name="Bristow J."/>
            <person name="Eisen J.A."/>
            <person name="Markowitz V."/>
            <person name="Hugenholtz P."/>
            <person name="Kyrpides N.C."/>
            <person name="Klenk H.P."/>
            <person name="Detter J.C."/>
        </authorList>
    </citation>
    <scope>NUCLEOTIDE SEQUENCE [LARGE SCALE GENOMIC DNA]</scope>
    <source>
        <strain evidence="3">DSM 16069 / KCTC 12182 / SW-125</strain>
    </source>
</reference>
<keyword evidence="3" id="KW-1185">Reference proteome</keyword>
<feature type="transmembrane region" description="Helical" evidence="1">
    <location>
        <begin position="106"/>
        <end position="127"/>
    </location>
</feature>
<evidence type="ECO:0000256" key="1">
    <source>
        <dbReference type="SAM" id="Phobius"/>
    </source>
</evidence>
<dbReference type="InterPro" id="IPR010721">
    <property type="entry name" value="UstE-like"/>
</dbReference>
<dbReference type="PROSITE" id="PS50244">
    <property type="entry name" value="S5A_REDUCTASE"/>
    <property type="match status" value="1"/>
</dbReference>
<evidence type="ECO:0000313" key="3">
    <source>
        <dbReference type="Proteomes" id="UP000001231"/>
    </source>
</evidence>
<sequence>MELDAAILIVITLCIIGQTVAWLWQMHTKNTDIVDITWALLIVVSGLVYVWMATGNNFHRYIVLLIPVAWYARLAWHLIDRYQVGHEDGRYQQLRTHWSEYTQVKLFIFFMFQAVLAFAFSYPVYIIGSANHSLDVFDGLGITVVVISFIGVTLSDYQLRQFKRRKDSHGKVCNIGLWRYSRHPNYFFEWTHWFAYPLIGWHAEQGWLLYIYPVLMLLFLLKLTGIPFNEQQNIRSKGDAYREYQKQTNKFFLGPKNPVLTKPSSG</sequence>
<dbReference type="HOGENOM" id="CLU_043418_3_1_6"/>
<dbReference type="eggNOG" id="COG3752">
    <property type="taxonomic scope" value="Bacteria"/>
</dbReference>
<dbReference type="RefSeq" id="WP_015781387.1">
    <property type="nucleotide sequence ID" value="NC_013166.1"/>
</dbReference>
<dbReference type="STRING" id="523791.Kkor_2373"/>
<feature type="transmembrane region" description="Helical" evidence="1">
    <location>
        <begin position="6"/>
        <end position="24"/>
    </location>
</feature>
<name>C7R8L7_KANKD</name>
<protein>
    <submittedName>
        <fullName evidence="2">Uncharacterized protein</fullName>
    </submittedName>
</protein>
<dbReference type="Gene3D" id="1.20.120.1630">
    <property type="match status" value="1"/>
</dbReference>
<dbReference type="PANTHER" id="PTHR32251:SF17">
    <property type="entry name" value="STEROID 5-ALPHA REDUCTASE C-TERMINAL DOMAIN-CONTAINING PROTEIN"/>
    <property type="match status" value="1"/>
</dbReference>
<accession>C7R8L7</accession>
<keyword evidence="1" id="KW-0472">Membrane</keyword>
<dbReference type="Proteomes" id="UP000001231">
    <property type="component" value="Chromosome"/>
</dbReference>
<dbReference type="GO" id="GO:0016020">
    <property type="term" value="C:membrane"/>
    <property type="evidence" value="ECO:0007669"/>
    <property type="project" value="TreeGrafter"/>
</dbReference>